<evidence type="ECO:0000313" key="3">
    <source>
        <dbReference type="Proteomes" id="UP001519295"/>
    </source>
</evidence>
<name>A0ABS4VX72_9PSEU</name>
<gene>
    <name evidence="2" type="ORF">JOF36_004204</name>
</gene>
<protein>
    <recommendedName>
        <fullName evidence="1">DUF7711 domain-containing protein</fullName>
    </recommendedName>
</protein>
<reference evidence="2 3" key="1">
    <citation type="submission" date="2021-03" db="EMBL/GenBank/DDBJ databases">
        <title>Sequencing the genomes of 1000 actinobacteria strains.</title>
        <authorList>
            <person name="Klenk H.-P."/>
        </authorList>
    </citation>
    <scope>NUCLEOTIDE SEQUENCE [LARGE SCALE GENOMIC DNA]</scope>
    <source>
        <strain evidence="2 3">DSM 45256</strain>
    </source>
</reference>
<evidence type="ECO:0000313" key="2">
    <source>
        <dbReference type="EMBL" id="MBP2368508.1"/>
    </source>
</evidence>
<accession>A0ABS4VX72</accession>
<feature type="domain" description="DUF7711" evidence="1">
    <location>
        <begin position="1"/>
        <end position="201"/>
    </location>
</feature>
<evidence type="ECO:0000259" key="1">
    <source>
        <dbReference type="Pfam" id="PF24821"/>
    </source>
</evidence>
<dbReference type="Pfam" id="PF24821">
    <property type="entry name" value="DUF7711"/>
    <property type="match status" value="1"/>
</dbReference>
<proteinExistence type="predicted"/>
<dbReference type="RefSeq" id="WP_210029763.1">
    <property type="nucleotide sequence ID" value="NZ_JAGINU010000001.1"/>
</dbReference>
<sequence>MKRTSAVRHLAAMAEIASENLRFRGAPIGWPLESLWVTGSLLRPGDAVEDVQVDEVHVVLLLEIPADELPWIALHPAGEWVSEQLGLGKRPVLWSYRPHVWPAWNARDRRVARFWSDHDGPDTAVLDALRERRSPSTVEPSLPEWHAQLHDERALARAHLREVLDRYHDRDWRAERKGLGAPPEDHLWRAAQGLREIDDALQC</sequence>
<dbReference type="EMBL" id="JAGINU010000001">
    <property type="protein sequence ID" value="MBP2368508.1"/>
    <property type="molecule type" value="Genomic_DNA"/>
</dbReference>
<dbReference type="InterPro" id="IPR056128">
    <property type="entry name" value="DUF7711"/>
</dbReference>
<organism evidence="2 3">
    <name type="scientific">Pseudonocardia parietis</name>
    <dbReference type="NCBI Taxonomy" id="570936"/>
    <lineage>
        <taxon>Bacteria</taxon>
        <taxon>Bacillati</taxon>
        <taxon>Actinomycetota</taxon>
        <taxon>Actinomycetes</taxon>
        <taxon>Pseudonocardiales</taxon>
        <taxon>Pseudonocardiaceae</taxon>
        <taxon>Pseudonocardia</taxon>
    </lineage>
</organism>
<comment type="caution">
    <text evidence="2">The sequence shown here is derived from an EMBL/GenBank/DDBJ whole genome shotgun (WGS) entry which is preliminary data.</text>
</comment>
<keyword evidence="3" id="KW-1185">Reference proteome</keyword>
<dbReference type="Proteomes" id="UP001519295">
    <property type="component" value="Unassembled WGS sequence"/>
</dbReference>